<name>A0ABU8SJJ2_9LACO</name>
<feature type="transmembrane region" description="Helical" evidence="8">
    <location>
        <begin position="164"/>
        <end position="185"/>
    </location>
</feature>
<evidence type="ECO:0000256" key="8">
    <source>
        <dbReference type="SAM" id="Phobius"/>
    </source>
</evidence>
<dbReference type="EMBL" id="JAWMWH010000001">
    <property type="protein sequence ID" value="MEJ6399730.1"/>
    <property type="molecule type" value="Genomic_DNA"/>
</dbReference>
<keyword evidence="4 7" id="KW-0812">Transmembrane</keyword>
<keyword evidence="3 7" id="KW-0813">Transport</keyword>
<keyword evidence="5 8" id="KW-1133">Transmembrane helix</keyword>
<gene>
    <name evidence="9" type="ORF">R4146_00820</name>
</gene>
<dbReference type="Proteomes" id="UP001370590">
    <property type="component" value="Unassembled WGS sequence"/>
</dbReference>
<evidence type="ECO:0000256" key="4">
    <source>
        <dbReference type="ARBA" id="ARBA00022692"/>
    </source>
</evidence>
<comment type="similarity">
    <text evidence="2 7">Belongs to the MIP/aquaporin (TC 1.A.8) family.</text>
</comment>
<feature type="transmembrane region" description="Helical" evidence="8">
    <location>
        <begin position="79"/>
        <end position="97"/>
    </location>
</feature>
<protein>
    <submittedName>
        <fullName evidence="9">Aquaporin</fullName>
    </submittedName>
</protein>
<keyword evidence="6 8" id="KW-0472">Membrane</keyword>
<feature type="transmembrane region" description="Helical" evidence="8">
    <location>
        <begin position="12"/>
        <end position="29"/>
    </location>
</feature>
<dbReference type="InterPro" id="IPR023271">
    <property type="entry name" value="Aquaporin-like"/>
</dbReference>
<evidence type="ECO:0000256" key="7">
    <source>
        <dbReference type="RuleBase" id="RU000477"/>
    </source>
</evidence>
<sequence length="232" mass="25929">MGLIIGEFIGTYLMLTLGFGISEIINYFLYPKLQTRYITGFYWGLSIYFASLVTGLIFGTSNYNPIFSAVQAINGQISFWIMLLEMIAQVAAAWLAAQTTWTVWERWLYTLPVNLNFYATVPSNVNHHWRNFLWEAGGTAVIAINSQVLGLFKFNSFINITISSLVVACCITVVCPITGAAFNPTRDLVPRAFFSKKFNPALSQWRYALIPTFGPITGAAVIIIIKKIILAI</sequence>
<evidence type="ECO:0000256" key="2">
    <source>
        <dbReference type="ARBA" id="ARBA00006175"/>
    </source>
</evidence>
<dbReference type="PANTHER" id="PTHR43829">
    <property type="entry name" value="AQUAPORIN OR AQUAGLYCEROPORIN RELATED"/>
    <property type="match status" value="1"/>
</dbReference>
<proteinExistence type="inferred from homology"/>
<dbReference type="InterPro" id="IPR000425">
    <property type="entry name" value="MIP"/>
</dbReference>
<feature type="transmembrane region" description="Helical" evidence="8">
    <location>
        <begin position="205"/>
        <end position="225"/>
    </location>
</feature>
<reference evidence="9 10" key="1">
    <citation type="submission" date="2023-10" db="EMBL/GenBank/DDBJ databases">
        <title>Nicoliella lavandulae sp. nov. isolated from Lavandula angustifolia flowers.</title>
        <authorList>
            <person name="Alcantara C."/>
            <person name="Zuniga M."/>
            <person name="Landete J.M."/>
            <person name="Monedero V."/>
        </authorList>
    </citation>
    <scope>NUCLEOTIDE SEQUENCE [LARGE SCALE GENOMIC DNA]</scope>
    <source>
        <strain evidence="9 10">Es01</strain>
    </source>
</reference>
<evidence type="ECO:0000313" key="9">
    <source>
        <dbReference type="EMBL" id="MEJ6399730.1"/>
    </source>
</evidence>
<evidence type="ECO:0000313" key="10">
    <source>
        <dbReference type="Proteomes" id="UP001370590"/>
    </source>
</evidence>
<evidence type="ECO:0000256" key="6">
    <source>
        <dbReference type="ARBA" id="ARBA00023136"/>
    </source>
</evidence>
<dbReference type="RefSeq" id="WP_339959572.1">
    <property type="nucleotide sequence ID" value="NZ_JAWMWH010000001.1"/>
</dbReference>
<dbReference type="PANTHER" id="PTHR43829:SF9">
    <property type="entry name" value="AQUAPORIN-9"/>
    <property type="match status" value="1"/>
</dbReference>
<dbReference type="Gene3D" id="1.20.1080.10">
    <property type="entry name" value="Glycerol uptake facilitator protein"/>
    <property type="match status" value="1"/>
</dbReference>
<dbReference type="SUPFAM" id="SSF81338">
    <property type="entry name" value="Aquaporin-like"/>
    <property type="match status" value="1"/>
</dbReference>
<evidence type="ECO:0000256" key="5">
    <source>
        <dbReference type="ARBA" id="ARBA00022989"/>
    </source>
</evidence>
<dbReference type="Pfam" id="PF00230">
    <property type="entry name" value="MIP"/>
    <property type="match status" value="1"/>
</dbReference>
<evidence type="ECO:0000256" key="1">
    <source>
        <dbReference type="ARBA" id="ARBA00004141"/>
    </source>
</evidence>
<feature type="transmembrane region" description="Helical" evidence="8">
    <location>
        <begin position="41"/>
        <end position="58"/>
    </location>
</feature>
<comment type="caution">
    <text evidence="9">The sequence shown here is derived from an EMBL/GenBank/DDBJ whole genome shotgun (WGS) entry which is preliminary data.</text>
</comment>
<evidence type="ECO:0000256" key="3">
    <source>
        <dbReference type="ARBA" id="ARBA00022448"/>
    </source>
</evidence>
<keyword evidence="10" id="KW-1185">Reference proteome</keyword>
<comment type="subcellular location">
    <subcellularLocation>
        <location evidence="1">Membrane</location>
        <topology evidence="1">Multi-pass membrane protein</topology>
    </subcellularLocation>
</comment>
<dbReference type="InterPro" id="IPR050363">
    <property type="entry name" value="MIP/Aquaporin"/>
</dbReference>
<accession>A0ABU8SJJ2</accession>
<organism evidence="9 10">
    <name type="scientific">Nicoliella lavandulae</name>
    <dbReference type="NCBI Taxonomy" id="3082954"/>
    <lineage>
        <taxon>Bacteria</taxon>
        <taxon>Bacillati</taxon>
        <taxon>Bacillota</taxon>
        <taxon>Bacilli</taxon>
        <taxon>Lactobacillales</taxon>
        <taxon>Lactobacillaceae</taxon>
        <taxon>Nicoliella</taxon>
    </lineage>
</organism>
<dbReference type="PRINTS" id="PR00783">
    <property type="entry name" value="MINTRINSICP"/>
</dbReference>